<dbReference type="InterPro" id="IPR051599">
    <property type="entry name" value="Cell_Envelope_Assoc"/>
</dbReference>
<evidence type="ECO:0000259" key="1">
    <source>
        <dbReference type="Pfam" id="PF02698"/>
    </source>
</evidence>
<accession>A0ABP7WRR8</accession>
<dbReference type="InterPro" id="IPR014729">
    <property type="entry name" value="Rossmann-like_a/b/a_fold"/>
</dbReference>
<protein>
    <recommendedName>
        <fullName evidence="1">DUF218 domain-containing protein</fullName>
    </recommendedName>
</protein>
<name>A0ABP7WRR8_9SPHI</name>
<gene>
    <name evidence="2" type="ORF">GCM10022392_15610</name>
</gene>
<evidence type="ECO:0000313" key="3">
    <source>
        <dbReference type="Proteomes" id="UP001500841"/>
    </source>
</evidence>
<dbReference type="Gene3D" id="3.40.50.620">
    <property type="entry name" value="HUPs"/>
    <property type="match status" value="1"/>
</dbReference>
<dbReference type="EMBL" id="BAABCV010000005">
    <property type="protein sequence ID" value="GAA4093918.1"/>
    <property type="molecule type" value="Genomic_DNA"/>
</dbReference>
<dbReference type="CDD" id="cd06259">
    <property type="entry name" value="YdcF-like"/>
    <property type="match status" value="1"/>
</dbReference>
<evidence type="ECO:0000313" key="2">
    <source>
        <dbReference type="EMBL" id="GAA4093918.1"/>
    </source>
</evidence>
<dbReference type="Proteomes" id="UP001500841">
    <property type="component" value="Unassembled WGS sequence"/>
</dbReference>
<dbReference type="PANTHER" id="PTHR30336:SF4">
    <property type="entry name" value="ENVELOPE BIOGENESIS FACTOR ELYC"/>
    <property type="match status" value="1"/>
</dbReference>
<dbReference type="Pfam" id="PF02698">
    <property type="entry name" value="DUF218"/>
    <property type="match status" value="1"/>
</dbReference>
<sequence>MNAFQHVWDIRQQVNHKKYSCAIVLGGFSGDGGEDGGHFTEASDRFIQGVKLMDTRQVSHILISGGNGMLTPGSFREAAYVKTQLKKFNIPDSLILIESNSKNTVENAKFTKAILDRTHLPPPYLLVTSGFHMRRSLMLFRHAGLQVDPYPCHFLTFSTHLVIGSFFPDVNVLAKWEFYIKEVIGYAVNYFK</sequence>
<dbReference type="InterPro" id="IPR003848">
    <property type="entry name" value="DUF218"/>
</dbReference>
<feature type="domain" description="DUF218" evidence="1">
    <location>
        <begin position="22"/>
        <end position="185"/>
    </location>
</feature>
<comment type="caution">
    <text evidence="2">The sequence shown here is derived from an EMBL/GenBank/DDBJ whole genome shotgun (WGS) entry which is preliminary data.</text>
</comment>
<dbReference type="PANTHER" id="PTHR30336">
    <property type="entry name" value="INNER MEMBRANE PROTEIN, PROBABLE PERMEASE"/>
    <property type="match status" value="1"/>
</dbReference>
<organism evidence="2 3">
    <name type="scientific">Mucilaginibacter panaciglaebae</name>
    <dbReference type="NCBI Taxonomy" id="502331"/>
    <lineage>
        <taxon>Bacteria</taxon>
        <taxon>Pseudomonadati</taxon>
        <taxon>Bacteroidota</taxon>
        <taxon>Sphingobacteriia</taxon>
        <taxon>Sphingobacteriales</taxon>
        <taxon>Sphingobacteriaceae</taxon>
        <taxon>Mucilaginibacter</taxon>
    </lineage>
</organism>
<keyword evidence="3" id="KW-1185">Reference proteome</keyword>
<reference evidence="3" key="1">
    <citation type="journal article" date="2019" name="Int. J. Syst. Evol. Microbiol.">
        <title>The Global Catalogue of Microorganisms (GCM) 10K type strain sequencing project: providing services to taxonomists for standard genome sequencing and annotation.</title>
        <authorList>
            <consortium name="The Broad Institute Genomics Platform"/>
            <consortium name="The Broad Institute Genome Sequencing Center for Infectious Disease"/>
            <person name="Wu L."/>
            <person name="Ma J."/>
        </authorList>
    </citation>
    <scope>NUCLEOTIDE SEQUENCE [LARGE SCALE GENOMIC DNA]</scope>
    <source>
        <strain evidence="3">JCM 17085</strain>
    </source>
</reference>
<proteinExistence type="predicted"/>